<name>A0A381WAN5_9ZZZZ</name>
<dbReference type="Gene3D" id="3.40.640.10">
    <property type="entry name" value="Type I PLP-dependent aspartate aminotransferase-like (Major domain)"/>
    <property type="match status" value="1"/>
</dbReference>
<organism evidence="6">
    <name type="scientific">marine metagenome</name>
    <dbReference type="NCBI Taxonomy" id="408172"/>
    <lineage>
        <taxon>unclassified sequences</taxon>
        <taxon>metagenomes</taxon>
        <taxon>ecological metagenomes</taxon>
    </lineage>
</organism>
<sequence length="244" mass="24933">MWPVPDPSGFDLARRLAIVALDHVVDPPRGDDPVVRFATPDQLVAAFEPSVGLALGGDAPAHDAGAVLEAAEVVLRHSVHTSHPRFLNQNFAGADPVAVVGDWLAAALNTANSTFEIAPVFHLLESALLAKLANLVGYPGAEPDGPPAELPPGLFCPGGSVALLYALQLARHRLQPDLVWAGAGPERLSVFVSAAGHYGAGKAAALLGLGTDAVVEVDTDPNGALRPDALHAAVSAAVAAGHTP</sequence>
<proteinExistence type="inferred from homology"/>
<dbReference type="InterPro" id="IPR015424">
    <property type="entry name" value="PyrdxlP-dep_Trfase"/>
</dbReference>
<dbReference type="AlphaFoldDB" id="A0A381WAN5"/>
<evidence type="ECO:0000256" key="4">
    <source>
        <dbReference type="ARBA" id="ARBA00022898"/>
    </source>
</evidence>
<comment type="cofactor">
    <cofactor evidence="1">
        <name>pyridoxal 5'-phosphate</name>
        <dbReference type="ChEBI" id="CHEBI:597326"/>
    </cofactor>
</comment>
<dbReference type="PANTHER" id="PTHR45677">
    <property type="entry name" value="GLUTAMATE DECARBOXYLASE-RELATED"/>
    <property type="match status" value="1"/>
</dbReference>
<dbReference type="GO" id="GO:0030170">
    <property type="term" value="F:pyridoxal phosphate binding"/>
    <property type="evidence" value="ECO:0007669"/>
    <property type="project" value="InterPro"/>
</dbReference>
<keyword evidence="4" id="KW-0663">Pyridoxal phosphate</keyword>
<accession>A0A381WAN5</accession>
<dbReference type="InterPro" id="IPR002129">
    <property type="entry name" value="PyrdxlP-dep_de-COase"/>
</dbReference>
<dbReference type="EMBL" id="UINC01011219">
    <property type="protein sequence ID" value="SVA49616.1"/>
    <property type="molecule type" value="Genomic_DNA"/>
</dbReference>
<feature type="non-terminal residue" evidence="6">
    <location>
        <position position="244"/>
    </location>
</feature>
<evidence type="ECO:0008006" key="7">
    <source>
        <dbReference type="Google" id="ProtNLM"/>
    </source>
</evidence>
<comment type="similarity">
    <text evidence="2">Belongs to the group II decarboxylase family.</text>
</comment>
<dbReference type="Gene3D" id="3.90.1150.170">
    <property type="match status" value="1"/>
</dbReference>
<evidence type="ECO:0000256" key="5">
    <source>
        <dbReference type="ARBA" id="ARBA00023239"/>
    </source>
</evidence>
<dbReference type="InterPro" id="IPR015421">
    <property type="entry name" value="PyrdxlP-dep_Trfase_major"/>
</dbReference>
<dbReference type="GO" id="GO:0016831">
    <property type="term" value="F:carboxy-lyase activity"/>
    <property type="evidence" value="ECO:0007669"/>
    <property type="project" value="UniProtKB-KW"/>
</dbReference>
<keyword evidence="5" id="KW-0456">Lyase</keyword>
<evidence type="ECO:0000313" key="6">
    <source>
        <dbReference type="EMBL" id="SVA49616.1"/>
    </source>
</evidence>
<keyword evidence="3" id="KW-0210">Decarboxylase</keyword>
<dbReference type="Pfam" id="PF00282">
    <property type="entry name" value="Pyridoxal_deC"/>
    <property type="match status" value="1"/>
</dbReference>
<protein>
    <recommendedName>
        <fullName evidence="7">Glutamate decarboxylase</fullName>
    </recommendedName>
</protein>
<dbReference type="PANTHER" id="PTHR45677:SF8">
    <property type="entry name" value="CYSTEINE SULFINIC ACID DECARBOXYLASE"/>
    <property type="match status" value="1"/>
</dbReference>
<dbReference type="SUPFAM" id="SSF53383">
    <property type="entry name" value="PLP-dependent transferases"/>
    <property type="match status" value="1"/>
</dbReference>
<gene>
    <name evidence="6" type="ORF">METZ01_LOCUS102470</name>
</gene>
<evidence type="ECO:0000256" key="3">
    <source>
        <dbReference type="ARBA" id="ARBA00022793"/>
    </source>
</evidence>
<evidence type="ECO:0000256" key="2">
    <source>
        <dbReference type="ARBA" id="ARBA00009533"/>
    </source>
</evidence>
<dbReference type="GO" id="GO:0019752">
    <property type="term" value="P:carboxylic acid metabolic process"/>
    <property type="evidence" value="ECO:0007669"/>
    <property type="project" value="InterPro"/>
</dbReference>
<evidence type="ECO:0000256" key="1">
    <source>
        <dbReference type="ARBA" id="ARBA00001933"/>
    </source>
</evidence>
<dbReference type="GO" id="GO:0005737">
    <property type="term" value="C:cytoplasm"/>
    <property type="evidence" value="ECO:0007669"/>
    <property type="project" value="TreeGrafter"/>
</dbReference>
<reference evidence="6" key="1">
    <citation type="submission" date="2018-05" db="EMBL/GenBank/DDBJ databases">
        <authorList>
            <person name="Lanie J.A."/>
            <person name="Ng W.-L."/>
            <person name="Kazmierczak K.M."/>
            <person name="Andrzejewski T.M."/>
            <person name="Davidsen T.M."/>
            <person name="Wayne K.J."/>
            <person name="Tettelin H."/>
            <person name="Glass J.I."/>
            <person name="Rusch D."/>
            <person name="Podicherti R."/>
            <person name="Tsui H.-C.T."/>
            <person name="Winkler M.E."/>
        </authorList>
    </citation>
    <scope>NUCLEOTIDE SEQUENCE</scope>
</reference>